<accession>A0A3R7MA14</accession>
<dbReference type="AlphaFoldDB" id="A0A3R7MA14"/>
<feature type="region of interest" description="Disordered" evidence="1">
    <location>
        <begin position="57"/>
        <end position="191"/>
    </location>
</feature>
<comment type="caution">
    <text evidence="2">The sequence shown here is derived from an EMBL/GenBank/DDBJ whole genome shotgun (WGS) entry which is preliminary data.</text>
</comment>
<dbReference type="RefSeq" id="XP_029234883.1">
    <property type="nucleotide sequence ID" value="XM_029385335.1"/>
</dbReference>
<proteinExistence type="predicted"/>
<feature type="region of interest" description="Disordered" evidence="1">
    <location>
        <begin position="1"/>
        <end position="33"/>
    </location>
</feature>
<sequence length="191" mass="20231">MLTNSISTQRNKDISQPTERQTQLGTPHPPGATRRYFANAFRIVRDLNPRGCVCPTPRSGTAAQASRAHGPHPSCTRGGSSAGSLLSGGGRGVGFARVRAGTGAGDCAPLPALPPPGPARARAHHRAKEERQIPKRRAGPPIVVRWPAVRGPPPVARHKREGRQADAAPKRGDETLLRSQTWAAKRGGPDP</sequence>
<reference evidence="2 3" key="1">
    <citation type="journal article" date="2018" name="BMC Genomics">
        <title>Genomic comparison of Trypanosoma conorhini and Trypanosoma rangeli to Trypanosoma cruzi strains of high and low virulence.</title>
        <authorList>
            <person name="Bradwell K.R."/>
            <person name="Koparde V.N."/>
            <person name="Matveyev A.V."/>
            <person name="Serrano M.G."/>
            <person name="Alves J.M."/>
            <person name="Parikh H."/>
            <person name="Huang B."/>
            <person name="Lee V."/>
            <person name="Espinosa-Alvarez O."/>
            <person name="Ortiz P.A."/>
            <person name="Costa-Martins A.G."/>
            <person name="Teixeira M.M."/>
            <person name="Buck G.A."/>
        </authorList>
    </citation>
    <scope>NUCLEOTIDE SEQUENCE [LARGE SCALE GENOMIC DNA]</scope>
    <source>
        <strain evidence="2 3">AM80</strain>
    </source>
</reference>
<feature type="compositionally biased region" description="Basic and acidic residues" evidence="1">
    <location>
        <begin position="162"/>
        <end position="176"/>
    </location>
</feature>
<gene>
    <name evidence="2" type="ORF">TraAM80_08592</name>
</gene>
<dbReference type="Proteomes" id="UP000283634">
    <property type="component" value="Unassembled WGS sequence"/>
</dbReference>
<evidence type="ECO:0000256" key="1">
    <source>
        <dbReference type="SAM" id="MobiDB-lite"/>
    </source>
</evidence>
<feature type="compositionally biased region" description="Polar residues" evidence="1">
    <location>
        <begin position="1"/>
        <end position="25"/>
    </location>
</feature>
<keyword evidence="3" id="KW-1185">Reference proteome</keyword>
<evidence type="ECO:0000313" key="3">
    <source>
        <dbReference type="Proteomes" id="UP000283634"/>
    </source>
</evidence>
<feature type="non-terminal residue" evidence="2">
    <location>
        <position position="191"/>
    </location>
</feature>
<organism evidence="2 3">
    <name type="scientific">Trypanosoma rangeli</name>
    <dbReference type="NCBI Taxonomy" id="5698"/>
    <lineage>
        <taxon>Eukaryota</taxon>
        <taxon>Discoba</taxon>
        <taxon>Euglenozoa</taxon>
        <taxon>Kinetoplastea</taxon>
        <taxon>Metakinetoplastina</taxon>
        <taxon>Trypanosomatida</taxon>
        <taxon>Trypanosomatidae</taxon>
        <taxon>Trypanosoma</taxon>
        <taxon>Herpetosoma</taxon>
    </lineage>
</organism>
<name>A0A3R7MA14_TRYRA</name>
<feature type="compositionally biased region" description="Low complexity" evidence="1">
    <location>
        <begin position="76"/>
        <end position="85"/>
    </location>
</feature>
<protein>
    <submittedName>
        <fullName evidence="2">Uncharacterized protein</fullName>
    </submittedName>
</protein>
<dbReference type="GeneID" id="40332525"/>
<dbReference type="EMBL" id="MKGL01000428">
    <property type="protein sequence ID" value="RNE98882.1"/>
    <property type="molecule type" value="Genomic_DNA"/>
</dbReference>
<evidence type="ECO:0000313" key="2">
    <source>
        <dbReference type="EMBL" id="RNE98882.1"/>
    </source>
</evidence>